<dbReference type="Pfam" id="PF02752">
    <property type="entry name" value="Arrestin_C"/>
    <property type="match status" value="1"/>
</dbReference>
<dbReference type="Proteomes" id="UP001186944">
    <property type="component" value="Unassembled WGS sequence"/>
</dbReference>
<dbReference type="GO" id="GO:0015031">
    <property type="term" value="P:protein transport"/>
    <property type="evidence" value="ECO:0007669"/>
    <property type="project" value="TreeGrafter"/>
</dbReference>
<dbReference type="PANTHER" id="PTHR11188:SF176">
    <property type="entry name" value="ARRESTIN DOMAIN-CONTAINING PROTEIN 1"/>
    <property type="match status" value="1"/>
</dbReference>
<feature type="region of interest" description="Disordered" evidence="1">
    <location>
        <begin position="203"/>
        <end position="223"/>
    </location>
</feature>
<dbReference type="PANTHER" id="PTHR11188">
    <property type="entry name" value="ARRESTIN DOMAIN CONTAINING PROTEIN"/>
    <property type="match status" value="1"/>
</dbReference>
<proteinExistence type="predicted"/>
<dbReference type="AlphaFoldDB" id="A0AA88Y5M4"/>
<dbReference type="InterPro" id="IPR014756">
    <property type="entry name" value="Ig_E-set"/>
</dbReference>
<comment type="caution">
    <text evidence="3">The sequence shown here is derived from an EMBL/GenBank/DDBJ whole genome shotgun (WGS) entry which is preliminary data.</text>
</comment>
<gene>
    <name evidence="3" type="ORF">FSP39_021371</name>
</gene>
<name>A0AA88Y5M4_PINIB</name>
<dbReference type="InterPro" id="IPR050357">
    <property type="entry name" value="Arrestin_domain-protein"/>
</dbReference>
<reference evidence="3" key="1">
    <citation type="submission" date="2019-08" db="EMBL/GenBank/DDBJ databases">
        <title>The improved chromosome-level genome for the pearl oyster Pinctada fucata martensii using PacBio sequencing and Hi-C.</title>
        <authorList>
            <person name="Zheng Z."/>
        </authorList>
    </citation>
    <scope>NUCLEOTIDE SEQUENCE</scope>
    <source>
        <strain evidence="3">ZZ-2019</strain>
        <tissue evidence="3">Adductor muscle</tissue>
    </source>
</reference>
<feature type="domain" description="Arrestin C-terminal-like" evidence="2">
    <location>
        <begin position="16"/>
        <end position="148"/>
    </location>
</feature>
<dbReference type="SMART" id="SM01017">
    <property type="entry name" value="Arrestin_C"/>
    <property type="match status" value="1"/>
</dbReference>
<evidence type="ECO:0000313" key="3">
    <source>
        <dbReference type="EMBL" id="KAK3098627.1"/>
    </source>
</evidence>
<dbReference type="EMBL" id="VSWD01000007">
    <property type="protein sequence ID" value="KAK3098627.1"/>
    <property type="molecule type" value="Genomic_DNA"/>
</dbReference>
<dbReference type="InterPro" id="IPR014752">
    <property type="entry name" value="Arrestin-like_C"/>
</dbReference>
<keyword evidence="4" id="KW-1185">Reference proteome</keyword>
<sequence>MSEYEDSKTLCCLCCETGPITAKLRVDRMGHVCGEAIIPKGEVINKSSRDIRLLTLKLIQECTYKANNPYTRTKRTYKTLVQIQLGRLEEKKNMQLGGTKLIVPPAPPSGLDGCEIIGMHYFVNVISPSGMGFDLVVGVPVIIGTIPLESTVEQYGVPPPIEQSTLVTPSGHGPEPPALVLPSNIPAPSYAQSNFGSIFDEEDKQALQKSETSGNAVGPAQEENTWTPSYSYYNWN</sequence>
<dbReference type="Gene3D" id="2.60.40.640">
    <property type="match status" value="1"/>
</dbReference>
<evidence type="ECO:0000259" key="2">
    <source>
        <dbReference type="SMART" id="SM01017"/>
    </source>
</evidence>
<protein>
    <recommendedName>
        <fullName evidence="2">Arrestin C-terminal-like domain-containing protein</fullName>
    </recommendedName>
</protein>
<evidence type="ECO:0000313" key="4">
    <source>
        <dbReference type="Proteomes" id="UP001186944"/>
    </source>
</evidence>
<dbReference type="GO" id="GO:0005737">
    <property type="term" value="C:cytoplasm"/>
    <property type="evidence" value="ECO:0007669"/>
    <property type="project" value="TreeGrafter"/>
</dbReference>
<evidence type="ECO:0000256" key="1">
    <source>
        <dbReference type="SAM" id="MobiDB-lite"/>
    </source>
</evidence>
<dbReference type="InterPro" id="IPR011022">
    <property type="entry name" value="Arrestin_C-like"/>
</dbReference>
<dbReference type="SUPFAM" id="SSF81296">
    <property type="entry name" value="E set domains"/>
    <property type="match status" value="1"/>
</dbReference>
<accession>A0AA88Y5M4</accession>
<organism evidence="3 4">
    <name type="scientific">Pinctada imbricata</name>
    <name type="common">Atlantic pearl-oyster</name>
    <name type="synonym">Pinctada martensii</name>
    <dbReference type="NCBI Taxonomy" id="66713"/>
    <lineage>
        <taxon>Eukaryota</taxon>
        <taxon>Metazoa</taxon>
        <taxon>Spiralia</taxon>
        <taxon>Lophotrochozoa</taxon>
        <taxon>Mollusca</taxon>
        <taxon>Bivalvia</taxon>
        <taxon>Autobranchia</taxon>
        <taxon>Pteriomorphia</taxon>
        <taxon>Pterioida</taxon>
        <taxon>Pterioidea</taxon>
        <taxon>Pteriidae</taxon>
        <taxon>Pinctada</taxon>
    </lineage>
</organism>